<dbReference type="AlphaFoldDB" id="A0A6G1BQ74"/>
<evidence type="ECO:0000313" key="1">
    <source>
        <dbReference type="EMBL" id="KAF0890188.1"/>
    </source>
</evidence>
<gene>
    <name evidence="1" type="ORF">E2562_038752</name>
</gene>
<accession>A0A6G1BQ74</accession>
<protein>
    <submittedName>
        <fullName evidence="1">Uncharacterized protein</fullName>
    </submittedName>
</protein>
<comment type="caution">
    <text evidence="1">The sequence shown here is derived from an EMBL/GenBank/DDBJ whole genome shotgun (WGS) entry which is preliminary data.</text>
</comment>
<proteinExistence type="predicted"/>
<keyword evidence="2" id="KW-1185">Reference proteome</keyword>
<sequence length="95" mass="9649">MASCGSHAGIVGGSVVTIIASAVAGAGEEASWSWSGASDDVDVIVGSMHACTPLCVETWHNCSCAATVFAEIVKGKEVELIDRTKSSNSTAPFDC</sequence>
<reference evidence="1 2" key="1">
    <citation type="submission" date="2019-11" db="EMBL/GenBank/DDBJ databases">
        <title>Whole genome sequence of Oryza granulata.</title>
        <authorList>
            <person name="Li W."/>
        </authorList>
    </citation>
    <scope>NUCLEOTIDE SEQUENCE [LARGE SCALE GENOMIC DNA]</scope>
    <source>
        <strain evidence="2">cv. Menghai</strain>
        <tissue evidence="1">Leaf</tissue>
    </source>
</reference>
<name>A0A6G1BQ74_9ORYZ</name>
<dbReference type="Proteomes" id="UP000479710">
    <property type="component" value="Unassembled WGS sequence"/>
</dbReference>
<dbReference type="EMBL" id="SPHZ02000012">
    <property type="protein sequence ID" value="KAF0890188.1"/>
    <property type="molecule type" value="Genomic_DNA"/>
</dbReference>
<evidence type="ECO:0000313" key="2">
    <source>
        <dbReference type="Proteomes" id="UP000479710"/>
    </source>
</evidence>
<organism evidence="1 2">
    <name type="scientific">Oryza meyeriana var. granulata</name>
    <dbReference type="NCBI Taxonomy" id="110450"/>
    <lineage>
        <taxon>Eukaryota</taxon>
        <taxon>Viridiplantae</taxon>
        <taxon>Streptophyta</taxon>
        <taxon>Embryophyta</taxon>
        <taxon>Tracheophyta</taxon>
        <taxon>Spermatophyta</taxon>
        <taxon>Magnoliopsida</taxon>
        <taxon>Liliopsida</taxon>
        <taxon>Poales</taxon>
        <taxon>Poaceae</taxon>
        <taxon>BOP clade</taxon>
        <taxon>Oryzoideae</taxon>
        <taxon>Oryzeae</taxon>
        <taxon>Oryzinae</taxon>
        <taxon>Oryza</taxon>
        <taxon>Oryza meyeriana</taxon>
    </lineage>
</organism>